<evidence type="ECO:0000256" key="1">
    <source>
        <dbReference type="ARBA" id="ARBA00004211"/>
    </source>
</evidence>
<organism evidence="9 10">
    <name type="scientific">Bugula neritina</name>
    <name type="common">Brown bryozoan</name>
    <name type="synonym">Sertularia neritina</name>
    <dbReference type="NCBI Taxonomy" id="10212"/>
    <lineage>
        <taxon>Eukaryota</taxon>
        <taxon>Metazoa</taxon>
        <taxon>Spiralia</taxon>
        <taxon>Lophotrochozoa</taxon>
        <taxon>Bryozoa</taxon>
        <taxon>Gymnolaemata</taxon>
        <taxon>Cheilostomatida</taxon>
        <taxon>Flustrina</taxon>
        <taxon>Buguloidea</taxon>
        <taxon>Bugulidae</taxon>
        <taxon>Bugula</taxon>
    </lineage>
</organism>
<evidence type="ECO:0000259" key="8">
    <source>
        <dbReference type="PROSITE" id="PS50202"/>
    </source>
</evidence>
<evidence type="ECO:0000313" key="10">
    <source>
        <dbReference type="Proteomes" id="UP000593567"/>
    </source>
</evidence>
<dbReference type="GO" id="GO:0005789">
    <property type="term" value="C:endoplasmic reticulum membrane"/>
    <property type="evidence" value="ECO:0007669"/>
    <property type="project" value="InterPro"/>
</dbReference>
<feature type="coiled-coil region" evidence="6">
    <location>
        <begin position="164"/>
        <end position="191"/>
    </location>
</feature>
<dbReference type="InterPro" id="IPR016763">
    <property type="entry name" value="VAP"/>
</dbReference>
<keyword evidence="3 7" id="KW-0812">Transmembrane</keyword>
<keyword evidence="10" id="KW-1185">Reference proteome</keyword>
<keyword evidence="4 7" id="KW-1133">Transmembrane helix</keyword>
<dbReference type="SUPFAM" id="SSF49354">
    <property type="entry name" value="PapD-like"/>
    <property type="match status" value="1"/>
</dbReference>
<gene>
    <name evidence="9" type="ORF">EB796_002430</name>
</gene>
<comment type="caution">
    <text evidence="9">The sequence shown here is derived from an EMBL/GenBank/DDBJ whole genome shotgun (WGS) entry which is preliminary data.</text>
</comment>
<dbReference type="InterPro" id="IPR000535">
    <property type="entry name" value="MSP_dom"/>
</dbReference>
<keyword evidence="5 7" id="KW-0472">Membrane</keyword>
<evidence type="ECO:0000256" key="4">
    <source>
        <dbReference type="ARBA" id="ARBA00022989"/>
    </source>
</evidence>
<comment type="subcellular location">
    <subcellularLocation>
        <location evidence="1">Membrane</location>
        <topology evidence="1">Single-pass type IV membrane protein</topology>
    </subcellularLocation>
</comment>
<dbReference type="GO" id="GO:0090158">
    <property type="term" value="P:endoplasmic reticulum membrane organization"/>
    <property type="evidence" value="ECO:0007669"/>
    <property type="project" value="TreeGrafter"/>
</dbReference>
<keyword evidence="6" id="KW-0175">Coiled coil</keyword>
<dbReference type="InterPro" id="IPR008962">
    <property type="entry name" value="PapD-like_sf"/>
</dbReference>
<reference evidence="9" key="1">
    <citation type="submission" date="2020-06" db="EMBL/GenBank/DDBJ databases">
        <title>Draft genome of Bugula neritina, a colonial animal packing powerful symbionts and potential medicines.</title>
        <authorList>
            <person name="Rayko M."/>
        </authorList>
    </citation>
    <scope>NUCLEOTIDE SEQUENCE [LARGE SCALE GENOMIC DNA]</scope>
    <source>
        <strain evidence="9">Kwan_BN1</strain>
    </source>
</reference>
<dbReference type="GO" id="GO:0061817">
    <property type="term" value="P:endoplasmic reticulum-plasma membrane tethering"/>
    <property type="evidence" value="ECO:0007669"/>
    <property type="project" value="TreeGrafter"/>
</dbReference>
<feature type="transmembrane region" description="Helical" evidence="7">
    <location>
        <begin position="215"/>
        <end position="234"/>
    </location>
</feature>
<dbReference type="GO" id="GO:0033149">
    <property type="term" value="F:FFAT motif binding"/>
    <property type="evidence" value="ECO:0007669"/>
    <property type="project" value="TreeGrafter"/>
</dbReference>
<dbReference type="OrthoDB" id="264603at2759"/>
<dbReference type="EMBL" id="VXIV02000288">
    <property type="protein sequence ID" value="KAF6039235.1"/>
    <property type="molecule type" value="Genomic_DNA"/>
</dbReference>
<evidence type="ECO:0000256" key="7">
    <source>
        <dbReference type="SAM" id="Phobius"/>
    </source>
</evidence>
<dbReference type="Pfam" id="PF00635">
    <property type="entry name" value="Motile_Sperm"/>
    <property type="match status" value="1"/>
</dbReference>
<proteinExistence type="inferred from homology"/>
<dbReference type="PIRSF" id="PIRSF019693">
    <property type="entry name" value="VAMP-associated"/>
    <property type="match status" value="1"/>
</dbReference>
<evidence type="ECO:0000256" key="3">
    <source>
        <dbReference type="ARBA" id="ARBA00022692"/>
    </source>
</evidence>
<evidence type="ECO:0000256" key="5">
    <source>
        <dbReference type="ARBA" id="ARBA00023136"/>
    </source>
</evidence>
<dbReference type="Gene3D" id="2.60.40.10">
    <property type="entry name" value="Immunoglobulins"/>
    <property type="match status" value="1"/>
</dbReference>
<evidence type="ECO:0000256" key="6">
    <source>
        <dbReference type="SAM" id="Coils"/>
    </source>
</evidence>
<dbReference type="GO" id="GO:0005886">
    <property type="term" value="C:plasma membrane"/>
    <property type="evidence" value="ECO:0007669"/>
    <property type="project" value="TreeGrafter"/>
</dbReference>
<evidence type="ECO:0000256" key="2">
    <source>
        <dbReference type="ARBA" id="ARBA00008932"/>
    </source>
</evidence>
<dbReference type="PANTHER" id="PTHR10809:SF6">
    <property type="entry name" value="AT11025P-RELATED"/>
    <property type="match status" value="1"/>
</dbReference>
<dbReference type="InterPro" id="IPR013783">
    <property type="entry name" value="Ig-like_fold"/>
</dbReference>
<comment type="similarity">
    <text evidence="2">Belongs to the VAMP-associated protein (VAP) (TC 9.B.17) family.</text>
</comment>
<accession>A0A7J7KM48</accession>
<sequence length="246" mass="27439">MAIQVLQVEPSEIIKFSGPFTEVVSADLKLTNPSEDQVAFKVKTTAPRRYAVRPNSGVLNAGETVTVAVMRQPFEFDPAERVRHKFMIQTVKLEPGMTLENVWTKADPSTFMDTRLKVQFDDHPPSNRIQESAEHCSDSFHEQSSALDHNVCESVESSISDEEYHRVLTENEKLSKEVVALQSEGNELRQLLAKATKAIEKQLPKGVALICHEKINIFIVLFLMLLAFGGGIILSDTMLSSLEPAD</sequence>
<name>A0A7J7KM48_BUGNE</name>
<dbReference type="Proteomes" id="UP000593567">
    <property type="component" value="Unassembled WGS sequence"/>
</dbReference>
<dbReference type="PANTHER" id="PTHR10809">
    <property type="entry name" value="VESICLE-ASSOCIATED MEMBRANE PROTEIN-ASSOCIATED PROTEIN"/>
    <property type="match status" value="1"/>
</dbReference>
<protein>
    <submittedName>
        <fullName evidence="9">VAPA</fullName>
    </submittedName>
</protein>
<feature type="domain" description="MSP" evidence="8">
    <location>
        <begin position="5"/>
        <end position="121"/>
    </location>
</feature>
<dbReference type="AlphaFoldDB" id="A0A7J7KM48"/>
<evidence type="ECO:0000313" key="9">
    <source>
        <dbReference type="EMBL" id="KAF6039235.1"/>
    </source>
</evidence>
<dbReference type="PROSITE" id="PS50202">
    <property type="entry name" value="MSP"/>
    <property type="match status" value="1"/>
</dbReference>